<name>A0A1B2F0Q8_PSEPU</name>
<dbReference type="RefSeq" id="WP_004576817.1">
    <property type="nucleotide sequence ID" value="NZ_CAKNBT010000047.1"/>
</dbReference>
<dbReference type="EMBL" id="CP016634">
    <property type="protein sequence ID" value="ANY85804.1"/>
    <property type="molecule type" value="Genomic_DNA"/>
</dbReference>
<protein>
    <submittedName>
        <fullName evidence="1">Uncharacterized protein</fullName>
    </submittedName>
</protein>
<dbReference type="AlphaFoldDB" id="A0A1B2F0Q8"/>
<sequence length="108" mass="12545">MLMPRQNIVLLLFCSDIRKLTIRDPEILLVQPHDLPDFPERGVELISFKYRREVVQLSLQLTLLLGTCVRIYPIGECTKGKLKRKLSSAQGLYRVLTLWHLDQNSTCH</sequence>
<reference evidence="1" key="1">
    <citation type="submission" date="2016-07" db="EMBL/GenBank/DDBJ databases">
        <title>New class B carbapenemase carried by novel plasmid in Pseudomonas putida enviromental strain in eastern Amazonia.</title>
        <authorList>
            <person name="Souza C.O."/>
            <person name="Lima K.V."/>
            <person name="Brasiliense D.M."/>
            <person name="Perez-Chaparro P.J."/>
            <person name="Mamizuka E.M."/>
            <person name="Lima M.O."/>
            <person name="Lima L.N."/>
            <person name="McCulloch J.A."/>
        </authorList>
    </citation>
    <scope>NUCLEOTIDE SEQUENCE [LARGE SCALE GENOMIC DNA]</scope>
    <source>
        <strain evidence="1">IEC33019</strain>
    </source>
</reference>
<proteinExistence type="predicted"/>
<gene>
    <name evidence="1" type="ORF">IEC33019_0196</name>
</gene>
<organism evidence="1">
    <name type="scientific">Pseudomonas putida</name>
    <name type="common">Arthrobacter siderocapsulatus</name>
    <dbReference type="NCBI Taxonomy" id="303"/>
    <lineage>
        <taxon>Bacteria</taxon>
        <taxon>Pseudomonadati</taxon>
        <taxon>Pseudomonadota</taxon>
        <taxon>Gammaproteobacteria</taxon>
        <taxon>Pseudomonadales</taxon>
        <taxon>Pseudomonadaceae</taxon>
        <taxon>Pseudomonas</taxon>
    </lineage>
</organism>
<evidence type="ECO:0000313" key="1">
    <source>
        <dbReference type="EMBL" id="ANY85804.1"/>
    </source>
</evidence>
<accession>A0A1B2F0Q8</accession>